<comment type="catalytic activity">
    <reaction evidence="7">
        <text>P(1),P(3)-bis(5'-adenosyl) triphosphate + H2O = AMP + ADP + 2 H(+)</text>
        <dbReference type="Rhea" id="RHEA:13893"/>
        <dbReference type="ChEBI" id="CHEBI:15377"/>
        <dbReference type="ChEBI" id="CHEBI:15378"/>
        <dbReference type="ChEBI" id="CHEBI:58529"/>
        <dbReference type="ChEBI" id="CHEBI:456215"/>
        <dbReference type="ChEBI" id="CHEBI:456216"/>
        <dbReference type="EC" id="3.6.1.29"/>
    </reaction>
</comment>
<evidence type="ECO:0000256" key="8">
    <source>
        <dbReference type="SAM" id="MobiDB-lite"/>
    </source>
</evidence>
<dbReference type="InterPro" id="IPR039383">
    <property type="entry name" value="FHIT"/>
</dbReference>
<dbReference type="CDD" id="cd01275">
    <property type="entry name" value="FHIT"/>
    <property type="match status" value="1"/>
</dbReference>
<dbReference type="GO" id="GO:0000166">
    <property type="term" value="F:nucleotide binding"/>
    <property type="evidence" value="ECO:0007669"/>
    <property type="project" value="UniProtKB-KW"/>
</dbReference>
<evidence type="ECO:0000256" key="5">
    <source>
        <dbReference type="PIRSR" id="PIRSR639383-3"/>
    </source>
</evidence>
<dbReference type="PROSITE" id="PS51084">
    <property type="entry name" value="HIT_2"/>
    <property type="match status" value="1"/>
</dbReference>
<feature type="site" description="Important for induction of apoptosis" evidence="5">
    <location>
        <position position="185"/>
    </location>
</feature>
<evidence type="ECO:0000256" key="6">
    <source>
        <dbReference type="PROSITE-ProRule" id="PRU00464"/>
    </source>
</evidence>
<feature type="compositionally biased region" description="Basic and acidic residues" evidence="8">
    <location>
        <begin position="212"/>
        <end position="222"/>
    </location>
</feature>
<keyword evidence="1 7" id="KW-0547">Nucleotide-binding</keyword>
<dbReference type="PROSITE" id="PS00892">
    <property type="entry name" value="HIT_1"/>
    <property type="match status" value="1"/>
</dbReference>
<dbReference type="InterPro" id="IPR036265">
    <property type="entry name" value="HIT-like_sf"/>
</dbReference>
<dbReference type="InterPro" id="IPR051884">
    <property type="entry name" value="Bis(5'-adenosyl)-TPase_reg"/>
</dbReference>
<accession>A0A1D2A243</accession>
<evidence type="ECO:0000256" key="1">
    <source>
        <dbReference type="ARBA" id="ARBA00022741"/>
    </source>
</evidence>
<evidence type="ECO:0000313" key="10">
    <source>
        <dbReference type="EMBL" id="JAT73151.1"/>
    </source>
</evidence>
<evidence type="ECO:0000256" key="4">
    <source>
        <dbReference type="PIRSR" id="PIRSR639383-2"/>
    </source>
</evidence>
<dbReference type="Gene3D" id="3.30.428.10">
    <property type="entry name" value="HIT-like"/>
    <property type="match status" value="1"/>
</dbReference>
<evidence type="ECO:0000259" key="9">
    <source>
        <dbReference type="PROSITE" id="PS51084"/>
    </source>
</evidence>
<organism evidence="10">
    <name type="scientific">Auxenochlorella protothecoides</name>
    <name type="common">Green microalga</name>
    <name type="synonym">Chlorella protothecoides</name>
    <dbReference type="NCBI Taxonomy" id="3075"/>
    <lineage>
        <taxon>Eukaryota</taxon>
        <taxon>Viridiplantae</taxon>
        <taxon>Chlorophyta</taxon>
        <taxon>core chlorophytes</taxon>
        <taxon>Trebouxiophyceae</taxon>
        <taxon>Chlorellales</taxon>
        <taxon>Chlorellaceae</taxon>
        <taxon>Auxenochlorella</taxon>
    </lineage>
</organism>
<evidence type="ECO:0000256" key="2">
    <source>
        <dbReference type="ARBA" id="ARBA00022801"/>
    </source>
</evidence>
<feature type="short sequence motif" description="Histidine triad motif" evidence="6">
    <location>
        <begin position="165"/>
        <end position="169"/>
    </location>
</feature>
<reference evidence="10" key="1">
    <citation type="submission" date="2015-08" db="EMBL/GenBank/DDBJ databases">
        <authorList>
            <person name="Babu N.S."/>
            <person name="Beckwith C.J."/>
            <person name="Beseler K.G."/>
            <person name="Brison A."/>
            <person name="Carone J.V."/>
            <person name="Caskin T.P."/>
            <person name="Diamond M."/>
            <person name="Durham M.E."/>
            <person name="Foxe J.M."/>
            <person name="Go M."/>
            <person name="Henderson B.A."/>
            <person name="Jones I.B."/>
            <person name="McGettigan J.A."/>
            <person name="Micheletti S.J."/>
            <person name="Nasrallah M.E."/>
            <person name="Ortiz D."/>
            <person name="Piller C.R."/>
            <person name="Privatt S.R."/>
            <person name="Schneider S.L."/>
            <person name="Sharp S."/>
            <person name="Smith T.C."/>
            <person name="Stanton J.D."/>
            <person name="Ullery H.E."/>
            <person name="Wilson R.J."/>
            <person name="Serrano M.G."/>
            <person name="Buck G."/>
            <person name="Lee V."/>
            <person name="Wang Y."/>
            <person name="Carvalho R."/>
            <person name="Voegtly L."/>
            <person name="Shi R."/>
            <person name="Duckworth R."/>
            <person name="Johnson A."/>
            <person name="Loviza R."/>
            <person name="Walstead R."/>
            <person name="Shah Z."/>
            <person name="Kiflezghi M."/>
            <person name="Wade K."/>
            <person name="Ball S.L."/>
            <person name="Bradley K.W."/>
            <person name="Asai D.J."/>
            <person name="Bowman C.A."/>
            <person name="Russell D.A."/>
            <person name="Pope W.H."/>
            <person name="Jacobs-Sera D."/>
            <person name="Hendrix R.W."/>
            <person name="Hatfull G.F."/>
        </authorList>
    </citation>
    <scope>NUCLEOTIDE SEQUENCE</scope>
</reference>
<dbReference type="GO" id="GO:0047710">
    <property type="term" value="F:bis(5'-adenosyl)-triphosphatase activity"/>
    <property type="evidence" value="ECO:0007669"/>
    <property type="project" value="UniProtKB-UniRule"/>
</dbReference>
<keyword evidence="2 7" id="KW-0378">Hydrolase</keyword>
<feature type="binding site" evidence="4">
    <location>
        <position position="154"/>
    </location>
    <ligand>
        <name>substrate</name>
    </ligand>
</feature>
<dbReference type="Pfam" id="PF01230">
    <property type="entry name" value="HIT"/>
    <property type="match status" value="1"/>
</dbReference>
<feature type="binding site" evidence="4">
    <location>
        <begin position="160"/>
        <end position="163"/>
    </location>
    <ligand>
        <name>substrate</name>
    </ligand>
</feature>
<dbReference type="PANTHER" id="PTHR46243:SF1">
    <property type="entry name" value="BIS(5'-ADENOSYL)-TRIPHOSPHATASE"/>
    <property type="match status" value="1"/>
</dbReference>
<feature type="non-terminal residue" evidence="10">
    <location>
        <position position="1"/>
    </location>
</feature>
<sequence length="237" mass="26719">VGFRLGRCRRPLGPCVLRCRIFESWYMLLQGVKAAIGSRTWPSLRYALKGYKRQSFLPPTLYRVEMSTSDFKDHKFGPWTVHASEVFATSSLSFAFVNLKPIVRGHVLISPRRVVNRFTELTSDEVADIWHLAQKVSSRLEAHLGASSLTLTIQDGPQAGQTVPHVHIHILPRRAGDFEKNDEIYDVIDAASKEFVREKQGEAAPQNSSQKVDADAERKSRTPQEMAAEAAELRTLF</sequence>
<dbReference type="AlphaFoldDB" id="A0A1D2A243"/>
<gene>
    <name evidence="10" type="ORF">g.34722</name>
</gene>
<dbReference type="PANTHER" id="PTHR46243">
    <property type="entry name" value="BIS(5'-ADENOSYL)-TRIPHOSPHATASE"/>
    <property type="match status" value="1"/>
</dbReference>
<dbReference type="InterPro" id="IPR019808">
    <property type="entry name" value="Histidine_triad_CS"/>
</dbReference>
<feature type="binding site" evidence="4">
    <location>
        <position position="98"/>
    </location>
    <ligand>
        <name>substrate</name>
    </ligand>
</feature>
<dbReference type="FunFam" id="3.30.428.10:FF:000011">
    <property type="entry name" value="Fragile histidine triad"/>
    <property type="match status" value="1"/>
</dbReference>
<feature type="domain" description="HIT" evidence="9">
    <location>
        <begin position="72"/>
        <end position="180"/>
    </location>
</feature>
<dbReference type="InterPro" id="IPR011146">
    <property type="entry name" value="HIT-like"/>
</dbReference>
<dbReference type="GO" id="GO:0047627">
    <property type="term" value="F:adenylylsulfatase activity"/>
    <property type="evidence" value="ECO:0007669"/>
    <property type="project" value="UniProtKB-ARBA"/>
</dbReference>
<evidence type="ECO:0000256" key="3">
    <source>
        <dbReference type="PIRSR" id="PIRSR639383-1"/>
    </source>
</evidence>
<feature type="active site" description="Tele-AMP-histidine intermediate" evidence="3">
    <location>
        <position position="167"/>
    </location>
</feature>
<dbReference type="SUPFAM" id="SSF54197">
    <property type="entry name" value="HIT-like"/>
    <property type="match status" value="1"/>
</dbReference>
<comment type="cofactor">
    <cofactor evidence="7">
        <name>Mn(2+)</name>
        <dbReference type="ChEBI" id="CHEBI:29035"/>
    </cofactor>
</comment>
<feature type="binding site" evidence="4">
    <location>
        <position position="169"/>
    </location>
    <ligand>
        <name>substrate</name>
    </ligand>
</feature>
<protein>
    <recommendedName>
        <fullName evidence="7">Bis(5'-adenosyl)-triphosphatase</fullName>
        <ecNumber evidence="7">3.6.1.29</ecNumber>
    </recommendedName>
</protein>
<feature type="region of interest" description="Disordered" evidence="8">
    <location>
        <begin position="196"/>
        <end position="237"/>
    </location>
</feature>
<evidence type="ECO:0000256" key="7">
    <source>
        <dbReference type="RuleBase" id="RU366076"/>
    </source>
</evidence>
<proteinExistence type="predicted"/>
<dbReference type="EMBL" id="GDKF01005471">
    <property type="protein sequence ID" value="JAT73151.1"/>
    <property type="molecule type" value="Transcribed_RNA"/>
</dbReference>
<dbReference type="EC" id="3.6.1.29" evidence="7"/>
<name>A0A1D2A243_AUXPR</name>